<dbReference type="AlphaFoldDB" id="A0A401ILV4"/>
<dbReference type="InterPro" id="IPR028871">
    <property type="entry name" value="BlueCu_1_BS"/>
</dbReference>
<dbReference type="NCBIfam" id="TIGR02656">
    <property type="entry name" value="cyanin_plasto"/>
    <property type="match status" value="1"/>
</dbReference>
<dbReference type="PANTHER" id="PTHR34192:SF10">
    <property type="entry name" value="PLASTOCYANIN MAJOR ISOFORM, CHLOROPLASTIC-RELATED"/>
    <property type="match status" value="1"/>
</dbReference>
<keyword evidence="3" id="KW-0813">Transport</keyword>
<comment type="subcellular location">
    <subcellularLocation>
        <location evidence="1">Membrane</location>
        <topology evidence="1">Peripheral membrane protein</topology>
    </subcellularLocation>
</comment>
<feature type="binding site" evidence="9">
    <location>
        <position position="107"/>
    </location>
    <ligand>
        <name>Cu cation</name>
        <dbReference type="ChEBI" id="CHEBI:23378"/>
    </ligand>
</feature>
<evidence type="ECO:0000256" key="9">
    <source>
        <dbReference type="PIRSR" id="PIRSR602387-1"/>
    </source>
</evidence>
<proteinExistence type="inferred from homology"/>
<keyword evidence="4 9" id="KW-0479">Metal-binding</keyword>
<dbReference type="Proteomes" id="UP000287247">
    <property type="component" value="Unassembled WGS sequence"/>
</dbReference>
<feature type="binding site" evidence="9">
    <location>
        <position position="70"/>
    </location>
    <ligand>
        <name>Cu cation</name>
        <dbReference type="ChEBI" id="CHEBI:23378"/>
    </ligand>
</feature>
<reference evidence="12" key="1">
    <citation type="submission" date="2017-05" db="EMBL/GenBank/DDBJ databases">
        <title>Physiological properties and genetic analysis related to exopolysaccharide production of fresh-water unicellular cyanobacterium Aphanothece sacrum, Suizenji Nori, that has been cultured as a food source in Japan.</title>
        <authorList>
            <person name="Kanesaki Y."/>
            <person name="Yoshikawa S."/>
            <person name="Ohki K."/>
        </authorList>
    </citation>
    <scope>NUCLEOTIDE SEQUENCE [LARGE SCALE GENOMIC DNA]</scope>
    <source>
        <strain evidence="12">FPU1</strain>
    </source>
</reference>
<feature type="binding site" evidence="9">
    <location>
        <position position="110"/>
    </location>
    <ligand>
        <name>Cu cation</name>
        <dbReference type="ChEBI" id="CHEBI:23378"/>
    </ligand>
</feature>
<evidence type="ECO:0000256" key="4">
    <source>
        <dbReference type="ARBA" id="ARBA00022723"/>
    </source>
</evidence>
<evidence type="ECO:0000256" key="7">
    <source>
        <dbReference type="ARBA" id="ARBA00023078"/>
    </source>
</evidence>
<keyword evidence="8" id="KW-0472">Membrane</keyword>
<evidence type="ECO:0000256" key="1">
    <source>
        <dbReference type="ARBA" id="ARBA00004170"/>
    </source>
</evidence>
<dbReference type="InterPro" id="IPR000923">
    <property type="entry name" value="BlueCu_1"/>
</dbReference>
<evidence type="ECO:0000256" key="2">
    <source>
        <dbReference type="ARBA" id="ARBA00005338"/>
    </source>
</evidence>
<dbReference type="PRINTS" id="PR00157">
    <property type="entry name" value="PLASTOCYANIN"/>
</dbReference>
<dbReference type="GO" id="GO:0009055">
    <property type="term" value="F:electron transfer activity"/>
    <property type="evidence" value="ECO:0007669"/>
    <property type="project" value="InterPro"/>
</dbReference>
<evidence type="ECO:0000313" key="11">
    <source>
        <dbReference type="EMBL" id="GBF82229.1"/>
    </source>
</evidence>
<dbReference type="GO" id="GO:0005507">
    <property type="term" value="F:copper ion binding"/>
    <property type="evidence" value="ECO:0007669"/>
    <property type="project" value="InterPro"/>
</dbReference>
<comment type="similarity">
    <text evidence="2">Belongs to the plastocyanin family.</text>
</comment>
<protein>
    <submittedName>
        <fullName evidence="11">Plastocyanin</fullName>
    </submittedName>
</protein>
<dbReference type="InterPro" id="IPR008972">
    <property type="entry name" value="Cupredoxin"/>
</dbReference>
<evidence type="ECO:0000256" key="3">
    <source>
        <dbReference type="ARBA" id="ARBA00022448"/>
    </source>
</evidence>
<dbReference type="Pfam" id="PF00127">
    <property type="entry name" value="Copper-bind"/>
    <property type="match status" value="1"/>
</dbReference>
<organism evidence="11 12">
    <name type="scientific">Aphanothece sacrum FPU1</name>
    <dbReference type="NCBI Taxonomy" id="1920663"/>
    <lineage>
        <taxon>Bacteria</taxon>
        <taxon>Bacillati</taxon>
        <taxon>Cyanobacteriota</taxon>
        <taxon>Cyanophyceae</taxon>
        <taxon>Oscillatoriophycideae</taxon>
        <taxon>Chroococcales</taxon>
        <taxon>Aphanothecaceae</taxon>
        <taxon>Aphanothece</taxon>
    </lineage>
</organism>
<feature type="binding site" evidence="9">
    <location>
        <position position="115"/>
    </location>
    <ligand>
        <name>Cu cation</name>
        <dbReference type="ChEBI" id="CHEBI:23378"/>
    </ligand>
</feature>
<evidence type="ECO:0000256" key="6">
    <source>
        <dbReference type="ARBA" id="ARBA00023008"/>
    </source>
</evidence>
<dbReference type="PROSITE" id="PS00196">
    <property type="entry name" value="COPPER_BLUE"/>
    <property type="match status" value="1"/>
</dbReference>
<comment type="cofactor">
    <cofactor evidence="9">
        <name>Cu(2+)</name>
        <dbReference type="ChEBI" id="CHEBI:29036"/>
    </cofactor>
    <text evidence="9">The crystal structure with reduced Cu(1+) has also been determined.</text>
</comment>
<dbReference type="EMBL" id="BDQK01000016">
    <property type="protein sequence ID" value="GBF82229.1"/>
    <property type="molecule type" value="Genomic_DNA"/>
</dbReference>
<evidence type="ECO:0000256" key="5">
    <source>
        <dbReference type="ARBA" id="ARBA00022982"/>
    </source>
</evidence>
<dbReference type="InterPro" id="IPR001235">
    <property type="entry name" value="Copper_blue_Plastocyanin"/>
</dbReference>
<evidence type="ECO:0000313" key="12">
    <source>
        <dbReference type="Proteomes" id="UP000287247"/>
    </source>
</evidence>
<accession>A0A401ILV4</accession>
<evidence type="ECO:0000256" key="8">
    <source>
        <dbReference type="ARBA" id="ARBA00023136"/>
    </source>
</evidence>
<keyword evidence="6 9" id="KW-0186">Copper</keyword>
<dbReference type="SUPFAM" id="SSF49503">
    <property type="entry name" value="Cupredoxins"/>
    <property type="match status" value="1"/>
</dbReference>
<keyword evidence="5" id="KW-0249">Electron transport</keyword>
<gene>
    <name evidence="11" type="ORF">AsFPU1_3657</name>
</gene>
<dbReference type="PANTHER" id="PTHR34192">
    <property type="entry name" value="PLASTOCYANIN MAJOR ISOFORM, CHLOROPLASTIC-RELATED"/>
    <property type="match status" value="1"/>
</dbReference>
<dbReference type="GO" id="GO:0016020">
    <property type="term" value="C:membrane"/>
    <property type="evidence" value="ECO:0007669"/>
    <property type="project" value="UniProtKB-SubCell"/>
</dbReference>
<dbReference type="PRINTS" id="PR00156">
    <property type="entry name" value="COPPERBLUE"/>
</dbReference>
<evidence type="ECO:0000259" key="10">
    <source>
        <dbReference type="Pfam" id="PF00127"/>
    </source>
</evidence>
<dbReference type="InterPro" id="IPR002387">
    <property type="entry name" value="Plastocyanin"/>
</dbReference>
<feature type="domain" description="Blue (type 1) copper" evidence="10">
    <location>
        <begin position="35"/>
        <end position="122"/>
    </location>
</feature>
<name>A0A401ILV4_APHSA</name>
<comment type="caution">
    <text evidence="11">The sequence shown here is derived from an EMBL/GenBank/DDBJ whole genome shotgun (WGS) entry which is preliminary data.</text>
</comment>
<dbReference type="CDD" id="cd04219">
    <property type="entry name" value="Plastocyanin"/>
    <property type="match status" value="1"/>
</dbReference>
<keyword evidence="7" id="KW-0793">Thylakoid</keyword>
<dbReference type="Gene3D" id="2.60.40.420">
    <property type="entry name" value="Cupredoxins - blue copper proteins"/>
    <property type="match status" value="1"/>
</dbReference>
<keyword evidence="12" id="KW-1185">Reference proteome</keyword>
<sequence length="122" mass="13054">MNQMSRKLGLLIAAIALVVSTLFVAVNPVAAETYEVKMGTDAGALGFQPKELTINAGDTVKWINNKLAPHNAVIDGNTILSHKGLVFAPGESFESTFNDAGEYTYYCEPHRGAGMIGKIIVK</sequence>